<feature type="region of interest" description="Disordered" evidence="3">
    <location>
        <begin position="70"/>
        <end position="89"/>
    </location>
</feature>
<name>A0A2H1HRI7_9MICO</name>
<sequence>MIMMRTDPFREVERLSREIFGATGTTARPVMMPMDAWRDGDTFRVELDLPGIDPDNIDLDVENNVVTVKAERPGPDHGESSVAAERPRGTFSRQLVLGDNLDTSNITANYDAGVLTLSIPVAESAKPRKIAINSGSAEPAAISA</sequence>
<organism evidence="5 6">
    <name type="scientific">Brevibacterium iodinum ATCC 49514</name>
    <dbReference type="NCBI Taxonomy" id="1255616"/>
    <lineage>
        <taxon>Bacteria</taxon>
        <taxon>Bacillati</taxon>
        <taxon>Actinomycetota</taxon>
        <taxon>Actinomycetes</taxon>
        <taxon>Micrococcales</taxon>
        <taxon>Brevibacteriaceae</taxon>
        <taxon>Brevibacterium</taxon>
    </lineage>
</organism>
<dbReference type="PROSITE" id="PS01031">
    <property type="entry name" value="SHSP"/>
    <property type="match status" value="1"/>
</dbReference>
<protein>
    <submittedName>
        <fullName evidence="5">HSP20 family protein</fullName>
    </submittedName>
</protein>
<dbReference type="InterPro" id="IPR008978">
    <property type="entry name" value="HSP20-like_chaperone"/>
</dbReference>
<feature type="domain" description="SHSP" evidence="4">
    <location>
        <begin position="25"/>
        <end position="135"/>
    </location>
</feature>
<evidence type="ECO:0000256" key="3">
    <source>
        <dbReference type="SAM" id="MobiDB-lite"/>
    </source>
</evidence>
<dbReference type="EMBL" id="FXYX01000001">
    <property type="protein sequence ID" value="SMX65511.1"/>
    <property type="molecule type" value="Genomic_DNA"/>
</dbReference>
<keyword evidence="6" id="KW-1185">Reference proteome</keyword>
<dbReference type="PANTHER" id="PTHR11527">
    <property type="entry name" value="HEAT-SHOCK PROTEIN 20 FAMILY MEMBER"/>
    <property type="match status" value="1"/>
</dbReference>
<dbReference type="SUPFAM" id="SSF49764">
    <property type="entry name" value="HSP20-like chaperones"/>
    <property type="match status" value="1"/>
</dbReference>
<dbReference type="AlphaFoldDB" id="A0A2H1HRI7"/>
<dbReference type="Gene3D" id="2.60.40.790">
    <property type="match status" value="1"/>
</dbReference>
<comment type="similarity">
    <text evidence="1 2">Belongs to the small heat shock protein (HSP20) family.</text>
</comment>
<accession>A0A2H1HRI7</accession>
<evidence type="ECO:0000313" key="5">
    <source>
        <dbReference type="EMBL" id="SMX65511.1"/>
    </source>
</evidence>
<evidence type="ECO:0000259" key="4">
    <source>
        <dbReference type="PROSITE" id="PS01031"/>
    </source>
</evidence>
<evidence type="ECO:0000256" key="2">
    <source>
        <dbReference type="RuleBase" id="RU003616"/>
    </source>
</evidence>
<gene>
    <name evidence="5" type="ORF">BI49514_00170</name>
</gene>
<evidence type="ECO:0000313" key="6">
    <source>
        <dbReference type="Proteomes" id="UP000234382"/>
    </source>
</evidence>
<dbReference type="InterPro" id="IPR031107">
    <property type="entry name" value="Small_HSP"/>
</dbReference>
<feature type="compositionally biased region" description="Basic and acidic residues" evidence="3">
    <location>
        <begin position="70"/>
        <end position="79"/>
    </location>
</feature>
<dbReference type="Proteomes" id="UP000234382">
    <property type="component" value="Unassembled WGS sequence"/>
</dbReference>
<dbReference type="InterPro" id="IPR002068">
    <property type="entry name" value="A-crystallin/Hsp20_dom"/>
</dbReference>
<reference evidence="6" key="1">
    <citation type="submission" date="2017-03" db="EMBL/GenBank/DDBJ databases">
        <authorList>
            <person name="Monnet C."/>
        </authorList>
    </citation>
    <scope>NUCLEOTIDE SEQUENCE [LARGE SCALE GENOMIC DNA]</scope>
    <source>
        <strain evidence="6">ATCC 49514</strain>
    </source>
</reference>
<proteinExistence type="inferred from homology"/>
<evidence type="ECO:0000256" key="1">
    <source>
        <dbReference type="PROSITE-ProRule" id="PRU00285"/>
    </source>
</evidence>
<dbReference type="Pfam" id="PF00011">
    <property type="entry name" value="HSP20"/>
    <property type="match status" value="1"/>
</dbReference>
<dbReference type="CDD" id="cd06464">
    <property type="entry name" value="ACD_sHsps-like"/>
    <property type="match status" value="1"/>
</dbReference>